<evidence type="ECO:0000313" key="1">
    <source>
        <dbReference type="EMBL" id="ELQ42983.1"/>
    </source>
</evidence>
<sequence>MTVVLLVVIITAYFRITYQVPDSLFALPHYFGDFIPRQCPLPSQGGFFGGTTRYQIPLRRSQLPKVDILWNILQGKIRSSNTTPASEESCKPRIEYG</sequence>
<gene>
    <name evidence="1" type="ORF">OOU_Y34scaffold00178g3</name>
</gene>
<organism evidence="1">
    <name type="scientific">Pyricularia oryzae (strain Y34)</name>
    <name type="common">Rice blast fungus</name>
    <name type="synonym">Magnaporthe oryzae</name>
    <dbReference type="NCBI Taxonomy" id="1143189"/>
    <lineage>
        <taxon>Eukaryota</taxon>
        <taxon>Fungi</taxon>
        <taxon>Dikarya</taxon>
        <taxon>Ascomycota</taxon>
        <taxon>Pezizomycotina</taxon>
        <taxon>Sordariomycetes</taxon>
        <taxon>Sordariomycetidae</taxon>
        <taxon>Magnaporthales</taxon>
        <taxon>Pyriculariaceae</taxon>
        <taxon>Pyricularia</taxon>
    </lineage>
</organism>
<dbReference type="Proteomes" id="UP000011086">
    <property type="component" value="Unassembled WGS sequence"/>
</dbReference>
<reference evidence="1" key="1">
    <citation type="journal article" date="2012" name="PLoS Genet.">
        <title>Comparative analysis of the genomes of two field isolates of the rice blast fungus Magnaporthe oryzae.</title>
        <authorList>
            <person name="Xue M."/>
            <person name="Yang J."/>
            <person name="Li Z."/>
            <person name="Hu S."/>
            <person name="Yao N."/>
            <person name="Dean R.A."/>
            <person name="Zhao W."/>
            <person name="Shen M."/>
            <person name="Zhang H."/>
            <person name="Li C."/>
            <person name="Liu L."/>
            <person name="Cao L."/>
            <person name="Xu X."/>
            <person name="Xing Y."/>
            <person name="Hsiang T."/>
            <person name="Zhang Z."/>
            <person name="Xu J.R."/>
            <person name="Peng Y.L."/>
        </authorList>
    </citation>
    <scope>NUCLEOTIDE SEQUENCE</scope>
    <source>
        <strain evidence="1">Y34</strain>
    </source>
</reference>
<accession>A0AA97PQI3</accession>
<dbReference type="EMBL" id="JH793748">
    <property type="protein sequence ID" value="ELQ42983.1"/>
    <property type="molecule type" value="Genomic_DNA"/>
</dbReference>
<protein>
    <submittedName>
        <fullName evidence="1">Uncharacterized protein</fullName>
    </submittedName>
</protein>
<proteinExistence type="predicted"/>
<name>A0AA97PQI3_PYRO3</name>
<dbReference type="AlphaFoldDB" id="A0AA97PQI3"/>